<evidence type="ECO:0000256" key="1">
    <source>
        <dbReference type="SAM" id="MobiDB-lite"/>
    </source>
</evidence>
<dbReference type="OrthoDB" id="9944680at2759"/>
<dbReference type="InterPro" id="IPR036116">
    <property type="entry name" value="FN3_sf"/>
</dbReference>
<feature type="compositionally biased region" description="Low complexity" evidence="1">
    <location>
        <begin position="337"/>
        <end position="352"/>
    </location>
</feature>
<dbReference type="STRING" id="28743.ENSCVAP00000025459"/>
<reference evidence="5" key="2">
    <citation type="submission" date="2025-09" db="UniProtKB">
        <authorList>
            <consortium name="Ensembl"/>
        </authorList>
    </citation>
    <scope>IDENTIFICATION</scope>
</reference>
<feature type="compositionally biased region" description="Polar residues" evidence="1">
    <location>
        <begin position="355"/>
        <end position="369"/>
    </location>
</feature>
<reference evidence="5" key="1">
    <citation type="submission" date="2025-08" db="UniProtKB">
        <authorList>
            <consortium name="Ensembl"/>
        </authorList>
    </citation>
    <scope>IDENTIFICATION</scope>
</reference>
<protein>
    <submittedName>
        <fullName evidence="5">Interferon alpha/beta receptor 1a-like</fullName>
    </submittedName>
</protein>
<feature type="region of interest" description="Disordered" evidence="1">
    <location>
        <begin position="319"/>
        <end position="385"/>
    </location>
</feature>
<dbReference type="GeneTree" id="ENSGT00940000158406"/>
<dbReference type="GO" id="GO:0005886">
    <property type="term" value="C:plasma membrane"/>
    <property type="evidence" value="ECO:0007669"/>
    <property type="project" value="TreeGrafter"/>
</dbReference>
<evidence type="ECO:0000256" key="2">
    <source>
        <dbReference type="SAM" id="Phobius"/>
    </source>
</evidence>
<dbReference type="GO" id="GO:0004904">
    <property type="term" value="F:interferon receptor activity"/>
    <property type="evidence" value="ECO:0007669"/>
    <property type="project" value="TreeGrafter"/>
</dbReference>
<dbReference type="GeneID" id="107095536"/>
<keyword evidence="6" id="KW-1185">Reference proteome</keyword>
<feature type="compositionally biased region" description="Basic and acidic residues" evidence="1">
    <location>
        <begin position="370"/>
        <end position="380"/>
    </location>
</feature>
<feature type="signal peptide" evidence="3">
    <location>
        <begin position="1"/>
        <end position="20"/>
    </location>
</feature>
<keyword evidence="2" id="KW-0472">Membrane</keyword>
<dbReference type="Pfam" id="PF09294">
    <property type="entry name" value="Interfer-bind"/>
    <property type="match status" value="1"/>
</dbReference>
<dbReference type="InterPro" id="IPR015373">
    <property type="entry name" value="Interferon/interleukin_rcp_dom"/>
</dbReference>
<evidence type="ECO:0000313" key="5">
    <source>
        <dbReference type="Ensembl" id="ENSCVAP00000025459.1"/>
    </source>
</evidence>
<dbReference type="PROSITE" id="PS50853">
    <property type="entry name" value="FN3"/>
    <property type="match status" value="1"/>
</dbReference>
<evidence type="ECO:0000259" key="4">
    <source>
        <dbReference type="PROSITE" id="PS50853"/>
    </source>
</evidence>
<evidence type="ECO:0000313" key="6">
    <source>
        <dbReference type="Proteomes" id="UP000265020"/>
    </source>
</evidence>
<proteinExistence type="predicted"/>
<dbReference type="AlphaFoldDB" id="A0A3Q2E2B7"/>
<dbReference type="Proteomes" id="UP000265020">
    <property type="component" value="Unassembled WGS sequence"/>
</dbReference>
<feature type="domain" description="Fibronectin type-III" evidence="4">
    <location>
        <begin position="127"/>
        <end position="229"/>
    </location>
</feature>
<sequence length="402" mass="44760">MLTGLLCLLFVGLQSGSGEAELIPPSNLNMITFNTNYTLVWDWDQSSAGADQATFTVQYIGIHQLRRKNPRWNTACSETSERSCDLTELQIFYLGIYVLRVRANMDGRHSDWSEKQFCPDKEAVIGPPSKVQLVVDVSSLDVFITDPQTSTNTSMREHIPKLDFNIVYWEQAENGKVLDLKALKSSNNLVNLPDLKEWTLYCVQVQSLQDFYNKSSSYTQPLCIRTEGVTPWWKISLYFLGSLLVAFLLVMAALYGSHLCVQICKATLFPGEKLPSHFKQESDFPRLIVSESELDLCDPVIVSAESARLEIKADPAVDSMVPPAGLEQDSSGRHSRQNSSSSGDSGVYSAGGNSSGLHPNMTSSSQNAQRRFDSEKRKMSDMNLEFKGFPVIPDEGVVDVEV</sequence>
<dbReference type="KEGG" id="cvg:107095536"/>
<dbReference type="Pfam" id="PF01108">
    <property type="entry name" value="Tissue_fac"/>
    <property type="match status" value="1"/>
</dbReference>
<evidence type="ECO:0000256" key="3">
    <source>
        <dbReference type="SAM" id="SignalP"/>
    </source>
</evidence>
<dbReference type="SUPFAM" id="SSF49265">
    <property type="entry name" value="Fibronectin type III"/>
    <property type="match status" value="2"/>
</dbReference>
<organism evidence="5 6">
    <name type="scientific">Cyprinodon variegatus</name>
    <name type="common">Sheepshead minnow</name>
    <dbReference type="NCBI Taxonomy" id="28743"/>
    <lineage>
        <taxon>Eukaryota</taxon>
        <taxon>Metazoa</taxon>
        <taxon>Chordata</taxon>
        <taxon>Craniata</taxon>
        <taxon>Vertebrata</taxon>
        <taxon>Euteleostomi</taxon>
        <taxon>Actinopterygii</taxon>
        <taxon>Neopterygii</taxon>
        <taxon>Teleostei</taxon>
        <taxon>Neoteleostei</taxon>
        <taxon>Acanthomorphata</taxon>
        <taxon>Ovalentaria</taxon>
        <taxon>Atherinomorphae</taxon>
        <taxon>Cyprinodontiformes</taxon>
        <taxon>Cyprinodontidae</taxon>
        <taxon>Cyprinodon</taxon>
    </lineage>
</organism>
<dbReference type="Ensembl" id="ENSCVAT00000001585.1">
    <property type="protein sequence ID" value="ENSCVAP00000025459.1"/>
    <property type="gene ID" value="ENSCVAG00000010262.1"/>
</dbReference>
<dbReference type="OMA" id="YHILYWE"/>
<keyword evidence="2" id="KW-0812">Transmembrane</keyword>
<feature type="transmembrane region" description="Helical" evidence="2">
    <location>
        <begin position="232"/>
        <end position="255"/>
    </location>
</feature>
<feature type="chain" id="PRO_5018783991" evidence="3">
    <location>
        <begin position="21"/>
        <end position="402"/>
    </location>
</feature>
<name>A0A3Q2E2B7_CYPVA</name>
<keyword evidence="3" id="KW-0732">Signal</keyword>
<dbReference type="InterPro" id="IPR003961">
    <property type="entry name" value="FN3_dom"/>
</dbReference>
<dbReference type="RefSeq" id="XP_015247157.1">
    <property type="nucleotide sequence ID" value="XM_015391671.1"/>
</dbReference>
<keyword evidence="2" id="KW-1133">Transmembrane helix</keyword>
<dbReference type="InterPro" id="IPR050650">
    <property type="entry name" value="Type-II_Cytokine-TF_Rcpt"/>
</dbReference>
<dbReference type="InterPro" id="IPR013783">
    <property type="entry name" value="Ig-like_fold"/>
</dbReference>
<dbReference type="PANTHER" id="PTHR20859:SF85">
    <property type="entry name" value="INTERFERON ALPHA_BETA RECEPTOR 1 ISOFORM X1"/>
    <property type="match status" value="1"/>
</dbReference>
<dbReference type="CTD" id="3588"/>
<accession>A0A3Q2E2B7</accession>
<dbReference type="Gene3D" id="2.60.40.10">
    <property type="entry name" value="Immunoglobulins"/>
    <property type="match status" value="2"/>
</dbReference>
<dbReference type="PANTHER" id="PTHR20859">
    <property type="entry name" value="INTERFERON/INTERLEUKIN RECEPTOR"/>
    <property type="match status" value="1"/>
</dbReference>